<keyword evidence="3 13" id="KW-0456">Lyase</keyword>
<dbReference type="InterPro" id="IPR014756">
    <property type="entry name" value="Ig_E-set"/>
</dbReference>
<dbReference type="AlphaFoldDB" id="A0A6I4RD45"/>
<dbReference type="GO" id="GO:0005576">
    <property type="term" value="C:extracellular region"/>
    <property type="evidence" value="ECO:0007669"/>
    <property type="project" value="InterPro"/>
</dbReference>
<evidence type="ECO:0000259" key="7">
    <source>
        <dbReference type="Pfam" id="PF02278"/>
    </source>
</evidence>
<dbReference type="InterPro" id="IPR011071">
    <property type="entry name" value="Lyase_8-like_C"/>
</dbReference>
<dbReference type="SUPFAM" id="SSF81296">
    <property type="entry name" value="E set domains"/>
    <property type="match status" value="1"/>
</dbReference>
<evidence type="ECO:0000259" key="8">
    <source>
        <dbReference type="Pfam" id="PF02884"/>
    </source>
</evidence>
<dbReference type="InterPro" id="IPR023295">
    <property type="entry name" value="Hyaluronate_lyase_beta_dom_sf"/>
</dbReference>
<dbReference type="InterPro" id="IPR054563">
    <property type="entry name" value="HylB-like_N"/>
</dbReference>
<gene>
    <name evidence="12" type="ORF">GGG87_00745</name>
    <name evidence="13" type="ORF">GGH11_00540</name>
</gene>
<dbReference type="RefSeq" id="WP_154607541.1">
    <property type="nucleotide sequence ID" value="NZ_CP072115.1"/>
</dbReference>
<feature type="region of interest" description="Disordered" evidence="5">
    <location>
        <begin position="1012"/>
        <end position="1080"/>
    </location>
</feature>
<comment type="caution">
    <text evidence="13">The sequence shown here is derived from an EMBL/GenBank/DDBJ whole genome shotgun (WGS) entry which is preliminary data.</text>
</comment>
<dbReference type="Proteomes" id="UP000435060">
    <property type="component" value="Unassembled WGS sequence"/>
</dbReference>
<protein>
    <submittedName>
        <fullName evidence="13">Hyaluronate lyase</fullName>
    </submittedName>
</protein>
<dbReference type="InterPro" id="IPR008929">
    <property type="entry name" value="Chondroitin_lyas"/>
</dbReference>
<evidence type="ECO:0000313" key="15">
    <source>
        <dbReference type="Proteomes" id="UP000435423"/>
    </source>
</evidence>
<dbReference type="InterPro" id="IPR003159">
    <property type="entry name" value="Lyase_8_central_dom"/>
</dbReference>
<evidence type="ECO:0000313" key="14">
    <source>
        <dbReference type="Proteomes" id="UP000435060"/>
    </source>
</evidence>
<dbReference type="Gene3D" id="2.60.120.260">
    <property type="entry name" value="Galactose-binding domain-like"/>
    <property type="match status" value="1"/>
</dbReference>
<organism evidence="13 15">
    <name type="scientific">Streptococcus zhangguiae</name>
    <dbReference type="NCBI Taxonomy" id="2664091"/>
    <lineage>
        <taxon>Bacteria</taxon>
        <taxon>Bacillati</taxon>
        <taxon>Bacillota</taxon>
        <taxon>Bacilli</taxon>
        <taxon>Lactobacillales</taxon>
        <taxon>Streptococcaceae</taxon>
        <taxon>Streptococcus</taxon>
    </lineage>
</organism>
<comment type="similarity">
    <text evidence="1">Belongs to the polysaccharide lyase 8 family.</text>
</comment>
<dbReference type="Gene3D" id="2.60.40.1380">
    <property type="entry name" value="E set domains, domain 4"/>
    <property type="match status" value="1"/>
</dbReference>
<feature type="compositionally biased region" description="Polar residues" evidence="5">
    <location>
        <begin position="1037"/>
        <end position="1054"/>
    </location>
</feature>
<evidence type="ECO:0000256" key="5">
    <source>
        <dbReference type="SAM" id="MobiDB-lite"/>
    </source>
</evidence>
<dbReference type="InterPro" id="IPR008979">
    <property type="entry name" value="Galactose-bd-like_sf"/>
</dbReference>
<evidence type="ECO:0000256" key="3">
    <source>
        <dbReference type="ARBA" id="ARBA00023239"/>
    </source>
</evidence>
<dbReference type="Gene3D" id="2.60.220.10">
    <property type="entry name" value="Polysaccharide lyase family 8-like, C-terminal"/>
    <property type="match status" value="1"/>
</dbReference>
<dbReference type="InterPro" id="IPR012970">
    <property type="entry name" value="Lyase_8_alpha_N"/>
</dbReference>
<dbReference type="InterPro" id="IPR038970">
    <property type="entry name" value="Lyase_8"/>
</dbReference>
<feature type="domain" description="Polysaccharide lyase 8 N-terminal alpha-helical" evidence="9">
    <location>
        <begin position="297"/>
        <end position="619"/>
    </location>
</feature>
<evidence type="ECO:0000259" key="11">
    <source>
        <dbReference type="Pfam" id="PF22637"/>
    </source>
</evidence>
<dbReference type="SUPFAM" id="SSF49863">
    <property type="entry name" value="Hyaluronate lyase-like, C-terminal domain"/>
    <property type="match status" value="1"/>
</dbReference>
<dbReference type="Pfam" id="PF21461">
    <property type="entry name" value="HL_N-beta"/>
    <property type="match status" value="1"/>
</dbReference>
<dbReference type="Gene3D" id="1.50.10.100">
    <property type="entry name" value="Chondroitin AC/alginate lyase"/>
    <property type="match status" value="1"/>
</dbReference>
<dbReference type="Pfam" id="PF02884">
    <property type="entry name" value="Lyase_8_C"/>
    <property type="match status" value="1"/>
</dbReference>
<proteinExistence type="inferred from homology"/>
<feature type="domain" description="Polysaccharide lyase family 8 C-terminal" evidence="8">
    <location>
        <begin position="935"/>
        <end position="998"/>
    </location>
</feature>
<keyword evidence="6" id="KW-1133">Transmembrane helix</keyword>
<dbReference type="SUPFAM" id="SSF49785">
    <property type="entry name" value="Galactose-binding domain-like"/>
    <property type="match status" value="1"/>
</dbReference>
<evidence type="ECO:0000313" key="13">
    <source>
        <dbReference type="EMBL" id="MWV55484.1"/>
    </source>
</evidence>
<evidence type="ECO:0000259" key="10">
    <source>
        <dbReference type="Pfam" id="PF21461"/>
    </source>
</evidence>
<evidence type="ECO:0000313" key="12">
    <source>
        <dbReference type="EMBL" id="MTB63538.1"/>
    </source>
</evidence>
<dbReference type="GO" id="GO:0016837">
    <property type="term" value="F:carbon-oxygen lyase activity, acting on polysaccharides"/>
    <property type="evidence" value="ECO:0007669"/>
    <property type="project" value="UniProtKB-ARBA"/>
</dbReference>
<feature type="domain" description="Hyaluronate lyase N-terminal beta-sheet" evidence="10">
    <location>
        <begin position="226"/>
        <end position="282"/>
    </location>
</feature>
<feature type="compositionally biased region" description="Low complexity" evidence="5">
    <location>
        <begin position="1055"/>
        <end position="1076"/>
    </location>
</feature>
<keyword evidence="2" id="KW-0732">Signal</keyword>
<reference evidence="13 15" key="1">
    <citation type="submission" date="2019-10" db="EMBL/GenBank/DDBJ databases">
        <title>Streptococcis sp, isolated from the respiratory tract of Marmot.</title>
        <authorList>
            <person name="Zhang G."/>
        </authorList>
    </citation>
    <scope>NUCLEOTIDE SEQUENCE [LARGE SCALE GENOMIC DNA]</scope>
    <source>
        <strain evidence="13">Zg-70</strain>
        <strain evidence="15">zg-70</strain>
    </source>
</reference>
<evidence type="ECO:0000256" key="1">
    <source>
        <dbReference type="ARBA" id="ARBA00006699"/>
    </source>
</evidence>
<feature type="active site" evidence="4">
    <location>
        <position position="515"/>
    </location>
</feature>
<sequence>MTKTTKTILSKKRIVYLSAVALSGLFLTTYPYPVIAEGVDENPTTSITQPSGNLLTNGDFTATENQTDPWTGSKASGWSAWIDKNYINSSPSRQILADDNSVIIASDEPLRAVVHQTVQIDPSKKYILRFKIMTEDKTGTAFVRILEGEGANKNLSHSPKVTGTNDWQTIEQEYRPIPSADKVKIELFYETGIGIVAFKDVELVEKLETTVSRTTSEDTLEKAIHLPLNKKHILQSSPYRYEVEDPSIASLTGNILKPIKQGNTTVHVYKEQELIQSIPITVSPSTEDKYTQLLHDWNNMIVGNPFFDPNNPHMAAFNTELEENVTKHLTTISSDQDQTSLWPDLSDYQKSATITATYRRLEEMAKQVTNPHSKYYQDETVIRTVRASLDWLDKYVYNSSKEIVGNWWDYEIGTPRAINNTLSLMQDYFSDEEIHRYTDVIEKFVPHSDQFRQTTNNPFKALGGNLVDMGRVKIIAGLLRKDETEISETIRSIEQVFSLVDKGEGFYPDGSYIDHTNVAYTGAYGNVLIDGLSQLLPIIQKTDTPLADEKLQVMYHWIDHSFLPLIIHGELMDLSRGRSISRTNSNDHVAAIEALRGIHRIAVMSDDATKMRLKSAIKTIVQSDTFYDSFHNLKTYRDIRLMEELLNDSSIPTSTRSSYLSAFNKMDKLAYYNADKDFGFGLSMFSSRTKNYEGMNKENRKGWYTGDGMFYLYNGDQSHYSNNYWPTVNPYALPGTTETSGIREDDSGQVILPSGFVGINKLDEQNAAAAMEFSNWNTTLSAHKSWFVFKDKVAFLGSAIKNTSGDVASTTIDQRKNEPTNPYTIYVNNQPEMISDQDREYKDTRSIFLESRDSNRNIGYFFFKKATISMMKRLQDGTWKAINQSQTDTPVQNEFITIHQAHTVDNDSYAYMMIPNVTREEFERLSASLENGLWENNETTQIVYDTTQGIWGIVKYDDSVTTISDQFQVFKRGMYMIRKEVSGYTVSYYNPETQESAPTEEVFKELIPTASSSVTSTSSPLSTNTSTISSIATNSLPTQPLTSDTSSSDSRQIESPTSSTTKTTTSLSSDQTQQNSGTIQKKILPKTGELTSLALIVLGLVTGIFSLKWLKHKS</sequence>
<feature type="compositionally biased region" description="Low complexity" evidence="5">
    <location>
        <begin position="1012"/>
        <end position="1036"/>
    </location>
</feature>
<reference evidence="12 14" key="2">
    <citation type="submission" date="2019-11" db="EMBL/GenBank/DDBJ databases">
        <title>Streptococcis sp. isolated from the respiratory tract of Marmot.</title>
        <authorList>
            <person name="Zhang G."/>
        </authorList>
    </citation>
    <scope>NUCLEOTIDE SEQUENCE [LARGE SCALE GENOMIC DNA]</scope>
    <source>
        <strain evidence="14">zg-86</strain>
        <strain evidence="12">Zg-86</strain>
    </source>
</reference>
<feature type="transmembrane region" description="Helical" evidence="6">
    <location>
        <begin position="1090"/>
        <end position="1110"/>
    </location>
</feature>
<dbReference type="Pfam" id="PF08124">
    <property type="entry name" value="Lyase_8_N"/>
    <property type="match status" value="1"/>
</dbReference>
<keyword evidence="14" id="KW-1185">Reference proteome</keyword>
<dbReference type="EMBL" id="WUBJ01000001">
    <property type="protein sequence ID" value="MWV55484.1"/>
    <property type="molecule type" value="Genomic_DNA"/>
</dbReference>
<dbReference type="Gene3D" id="2.70.98.10">
    <property type="match status" value="1"/>
</dbReference>
<dbReference type="GO" id="GO:0005975">
    <property type="term" value="P:carbohydrate metabolic process"/>
    <property type="evidence" value="ECO:0007669"/>
    <property type="project" value="InterPro"/>
</dbReference>
<dbReference type="SUPFAM" id="SSF74650">
    <property type="entry name" value="Galactose mutarotase-like"/>
    <property type="match status" value="1"/>
</dbReference>
<dbReference type="EMBL" id="WLCG01000001">
    <property type="protein sequence ID" value="MTB63538.1"/>
    <property type="molecule type" value="Genomic_DNA"/>
</dbReference>
<accession>A0A6I4RD45</accession>
<evidence type="ECO:0000259" key="9">
    <source>
        <dbReference type="Pfam" id="PF08124"/>
    </source>
</evidence>
<dbReference type="PANTHER" id="PTHR38481:SF1">
    <property type="entry name" value="HYALURONATE LYASE"/>
    <property type="match status" value="1"/>
</dbReference>
<feature type="active site" evidence="4">
    <location>
        <position position="524"/>
    </location>
</feature>
<feature type="active site" evidence="4">
    <location>
        <position position="578"/>
    </location>
</feature>
<dbReference type="InterPro" id="IPR011013">
    <property type="entry name" value="Gal_mutarotase_sf_dom"/>
</dbReference>
<dbReference type="Proteomes" id="UP000435423">
    <property type="component" value="Unassembled WGS sequence"/>
</dbReference>
<dbReference type="Pfam" id="PF02278">
    <property type="entry name" value="Lyase_8"/>
    <property type="match status" value="1"/>
</dbReference>
<dbReference type="InterPro" id="IPR014718">
    <property type="entry name" value="GH-type_carb-bd"/>
</dbReference>
<name>A0A6I4RD45_9STRE</name>
<dbReference type="CDD" id="cd01083">
    <property type="entry name" value="GAG_Lyase"/>
    <property type="match status" value="1"/>
</dbReference>
<keyword evidence="6" id="KW-0812">Transmembrane</keyword>
<dbReference type="SUPFAM" id="SSF48230">
    <property type="entry name" value="Chondroitin AC/alginate lyase"/>
    <property type="match status" value="1"/>
</dbReference>
<evidence type="ECO:0000256" key="4">
    <source>
        <dbReference type="PIRSR" id="PIRSR638970-1"/>
    </source>
</evidence>
<dbReference type="PANTHER" id="PTHR38481">
    <property type="entry name" value="HYALURONATE LYASE"/>
    <property type="match status" value="1"/>
</dbReference>
<dbReference type="GO" id="GO:0030246">
    <property type="term" value="F:carbohydrate binding"/>
    <property type="evidence" value="ECO:0007669"/>
    <property type="project" value="InterPro"/>
</dbReference>
<evidence type="ECO:0000256" key="6">
    <source>
        <dbReference type="SAM" id="Phobius"/>
    </source>
</evidence>
<keyword evidence="6" id="KW-0472">Membrane</keyword>
<evidence type="ECO:0000256" key="2">
    <source>
        <dbReference type="ARBA" id="ARBA00022729"/>
    </source>
</evidence>
<feature type="domain" description="Polysaccharide lyase family 8 central" evidence="7">
    <location>
        <begin position="662"/>
        <end position="917"/>
    </location>
</feature>
<feature type="domain" description="Hyaluronate lyase-like N-terminal" evidence="11">
    <location>
        <begin position="56"/>
        <end position="203"/>
    </location>
</feature>
<dbReference type="InterPro" id="IPR048734">
    <property type="entry name" value="HL_N-beta"/>
</dbReference>
<dbReference type="InterPro" id="IPR004103">
    <property type="entry name" value="Lyase_8_C"/>
</dbReference>
<dbReference type="Pfam" id="PF22637">
    <property type="entry name" value="CBM_4_9_1"/>
    <property type="match status" value="1"/>
</dbReference>